<organism evidence="1">
    <name type="scientific">marine sediment metagenome</name>
    <dbReference type="NCBI Taxonomy" id="412755"/>
    <lineage>
        <taxon>unclassified sequences</taxon>
        <taxon>metagenomes</taxon>
        <taxon>ecological metagenomes</taxon>
    </lineage>
</organism>
<gene>
    <name evidence="1" type="ORF">LCGC14_2141790</name>
</gene>
<protein>
    <submittedName>
        <fullName evidence="1">Uncharacterized protein</fullName>
    </submittedName>
</protein>
<evidence type="ECO:0000313" key="1">
    <source>
        <dbReference type="EMBL" id="KKL66757.1"/>
    </source>
</evidence>
<proteinExistence type="predicted"/>
<reference evidence="1" key="1">
    <citation type="journal article" date="2015" name="Nature">
        <title>Complex archaea that bridge the gap between prokaryotes and eukaryotes.</title>
        <authorList>
            <person name="Spang A."/>
            <person name="Saw J.H."/>
            <person name="Jorgensen S.L."/>
            <person name="Zaremba-Niedzwiedzka K."/>
            <person name="Martijn J."/>
            <person name="Lind A.E."/>
            <person name="van Eijk R."/>
            <person name="Schleper C."/>
            <person name="Guy L."/>
            <person name="Ettema T.J."/>
        </authorList>
    </citation>
    <scope>NUCLEOTIDE SEQUENCE</scope>
</reference>
<accession>A0A0F9GUI0</accession>
<dbReference type="EMBL" id="LAZR01027103">
    <property type="protein sequence ID" value="KKL66757.1"/>
    <property type="molecule type" value="Genomic_DNA"/>
</dbReference>
<sequence>MIAANGGDITGGSPKTEPAIIQYIAPVVGAKASFTVLLGSNPSNNDDVDFTTHLDNAGNLLVSPGVALVRFKSVLGAAHVIPGARGGNASVDIRIEGTIAGTLANLVAALNDPALQFVDAGPISFSATWTATNPSGNNLKIEADFETSAPNTRAGKSGDTAGLFTGNPNVFWAGGASPQAEQIISVTIQDYIFELGSSGPTVFLDGNVKDGDQTPEVLGVVTDPDGIIDQTTGITFGSVAAGTKTFRTITIPPTKDQPLTGIATVNWTWRTIPFSAQIQKI</sequence>
<comment type="caution">
    <text evidence="1">The sequence shown here is derived from an EMBL/GenBank/DDBJ whole genome shotgun (WGS) entry which is preliminary data.</text>
</comment>
<dbReference type="AlphaFoldDB" id="A0A0F9GUI0"/>
<name>A0A0F9GUI0_9ZZZZ</name>